<dbReference type="GO" id="GO:0046872">
    <property type="term" value="F:metal ion binding"/>
    <property type="evidence" value="ECO:0007669"/>
    <property type="project" value="UniProtKB-KW"/>
</dbReference>
<dbReference type="CDD" id="cd01042">
    <property type="entry name" value="DMQH"/>
    <property type="match status" value="1"/>
</dbReference>
<dbReference type="PANTHER" id="PTHR11237:SF4">
    <property type="entry name" value="5-DEMETHOXYUBIQUINONE HYDROXYLASE, MITOCHONDRIAL"/>
    <property type="match status" value="1"/>
</dbReference>
<comment type="catalytic activity">
    <reaction evidence="9">
        <text>a 5-methoxy-2-methyl-3-(all-trans-polyprenyl)benzene-1,4-diol + AH2 + O2 = a 3-demethylubiquinol + A + H2O</text>
        <dbReference type="Rhea" id="RHEA:50908"/>
        <dbReference type="Rhea" id="RHEA-COMP:10859"/>
        <dbReference type="Rhea" id="RHEA-COMP:10914"/>
        <dbReference type="ChEBI" id="CHEBI:13193"/>
        <dbReference type="ChEBI" id="CHEBI:15377"/>
        <dbReference type="ChEBI" id="CHEBI:15379"/>
        <dbReference type="ChEBI" id="CHEBI:17499"/>
        <dbReference type="ChEBI" id="CHEBI:84167"/>
        <dbReference type="ChEBI" id="CHEBI:84422"/>
        <dbReference type="EC" id="1.14.99.60"/>
    </reaction>
</comment>
<protein>
    <recommendedName>
        <fullName evidence="9">3-demethoxyubiquinol 3-hydroxylase</fullName>
        <shortName evidence="9">DMQ hydroxylase</shortName>
        <ecNumber evidence="9">1.14.99.60</ecNumber>
    </recommendedName>
    <alternativeName>
        <fullName evidence="9">2-nonaprenyl-3-methyl-6-methoxy-1,4-benzoquinol hydroxylase</fullName>
    </alternativeName>
</protein>
<evidence type="ECO:0000313" key="10">
    <source>
        <dbReference type="EMBL" id="RKQ63025.1"/>
    </source>
</evidence>
<dbReference type="Gene3D" id="1.20.1260.10">
    <property type="match status" value="1"/>
</dbReference>
<comment type="cofactor">
    <cofactor evidence="9">
        <name>Fe cation</name>
        <dbReference type="ChEBI" id="CHEBI:24875"/>
    </cofactor>
    <text evidence="9">Binds 2 iron ions per subunit.</text>
</comment>
<dbReference type="AlphaFoldDB" id="A0A495BMZ3"/>
<evidence type="ECO:0000256" key="7">
    <source>
        <dbReference type="ARBA" id="ARBA00023033"/>
    </source>
</evidence>
<feature type="binding site" evidence="9">
    <location>
        <position position="86"/>
    </location>
    <ligand>
        <name>Fe cation</name>
        <dbReference type="ChEBI" id="CHEBI:24875"/>
        <label>2</label>
    </ligand>
</feature>
<dbReference type="Proteomes" id="UP000279384">
    <property type="component" value="Unassembled WGS sequence"/>
</dbReference>
<dbReference type="InterPro" id="IPR011566">
    <property type="entry name" value="Ubq_synth_Coq7"/>
</dbReference>
<comment type="caution">
    <text evidence="10">The sequence shown here is derived from an EMBL/GenBank/DDBJ whole genome shotgun (WGS) entry which is preliminary data.</text>
</comment>
<dbReference type="GO" id="GO:0005886">
    <property type="term" value="C:plasma membrane"/>
    <property type="evidence" value="ECO:0007669"/>
    <property type="project" value="UniProtKB-SubCell"/>
</dbReference>
<feature type="binding site" evidence="9">
    <location>
        <position position="86"/>
    </location>
    <ligand>
        <name>Fe cation</name>
        <dbReference type="ChEBI" id="CHEBI:24875"/>
        <label>1</label>
    </ligand>
</feature>
<feature type="binding site" evidence="9">
    <location>
        <position position="138"/>
    </location>
    <ligand>
        <name>Fe cation</name>
        <dbReference type="ChEBI" id="CHEBI:24875"/>
        <label>2</label>
    </ligand>
</feature>
<comment type="similarity">
    <text evidence="9">Belongs to the COQ7 family.</text>
</comment>
<keyword evidence="7 9" id="KW-0503">Monooxygenase</keyword>
<sequence>MMLDNLISEFDRGLRTLFAPASSARPHPDRDVAEAELSAADKRHALGLMRVNHCGEVCAQALYQGQALTARDPAAREALRHAAFEEVEHLAWTERRIRELGGRPSLFNPLWYTGSLAIGVTAGLLGDKWNLGFLQETEHQVGAHLDSHLSELPAQDDKSRAIVSQMRDDELKHADMAQQLGAASLPLPVKGMMKLSAKLMTVSSYRL</sequence>
<dbReference type="InterPro" id="IPR047809">
    <property type="entry name" value="COQ7_proteobact"/>
</dbReference>
<evidence type="ECO:0000256" key="4">
    <source>
        <dbReference type="ARBA" id="ARBA00022723"/>
    </source>
</evidence>
<feature type="binding site" evidence="9">
    <location>
        <position position="170"/>
    </location>
    <ligand>
        <name>Fe cation</name>
        <dbReference type="ChEBI" id="CHEBI:24875"/>
        <label>1</label>
    </ligand>
</feature>
<evidence type="ECO:0000256" key="9">
    <source>
        <dbReference type="HAMAP-Rule" id="MF_01658"/>
    </source>
</evidence>
<feature type="binding site" evidence="9">
    <location>
        <position position="89"/>
    </location>
    <ligand>
        <name>Fe cation</name>
        <dbReference type="ChEBI" id="CHEBI:24875"/>
        <label>1</label>
    </ligand>
</feature>
<reference evidence="10 11" key="1">
    <citation type="submission" date="2018-10" db="EMBL/GenBank/DDBJ databases">
        <title>Genomic Encyclopedia of Type Strains, Phase IV (KMG-IV): sequencing the most valuable type-strain genomes for metagenomic binning, comparative biology and taxonomic classification.</title>
        <authorList>
            <person name="Goeker M."/>
        </authorList>
    </citation>
    <scope>NUCLEOTIDE SEQUENCE [LARGE SCALE GENOMIC DNA]</scope>
    <source>
        <strain evidence="10 11">DSM 3303</strain>
    </source>
</reference>
<keyword evidence="6 9" id="KW-0408">Iron</keyword>
<evidence type="ECO:0000256" key="8">
    <source>
        <dbReference type="ARBA" id="ARBA00023136"/>
    </source>
</evidence>
<dbReference type="Pfam" id="PF03232">
    <property type="entry name" value="COQ7"/>
    <property type="match status" value="1"/>
</dbReference>
<organism evidence="10 11">
    <name type="scientific">Vogesella indigofera</name>
    <name type="common">Pseudomonas indigofera</name>
    <dbReference type="NCBI Taxonomy" id="45465"/>
    <lineage>
        <taxon>Bacteria</taxon>
        <taxon>Pseudomonadati</taxon>
        <taxon>Pseudomonadota</taxon>
        <taxon>Betaproteobacteria</taxon>
        <taxon>Neisseriales</taxon>
        <taxon>Chromobacteriaceae</taxon>
        <taxon>Vogesella</taxon>
    </lineage>
</organism>
<evidence type="ECO:0000256" key="3">
    <source>
        <dbReference type="ARBA" id="ARBA00022688"/>
    </source>
</evidence>
<keyword evidence="2 9" id="KW-1003">Cell membrane</keyword>
<comment type="subcellular location">
    <subcellularLocation>
        <location evidence="9">Cell membrane</location>
        <topology evidence="9">Peripheral membrane protein</topology>
    </subcellularLocation>
</comment>
<proteinExistence type="inferred from homology"/>
<dbReference type="SUPFAM" id="SSF47240">
    <property type="entry name" value="Ferritin-like"/>
    <property type="match status" value="1"/>
</dbReference>
<dbReference type="InterPro" id="IPR012347">
    <property type="entry name" value="Ferritin-like"/>
</dbReference>
<gene>
    <name evidence="9" type="primary">coq7</name>
    <name evidence="10" type="ORF">C8E02_0039</name>
</gene>
<comment type="pathway">
    <text evidence="1 9">Cofactor biosynthesis; ubiquinone biosynthesis.</text>
</comment>
<dbReference type="UniPathway" id="UPA00232"/>
<evidence type="ECO:0000256" key="5">
    <source>
        <dbReference type="ARBA" id="ARBA00023002"/>
    </source>
</evidence>
<dbReference type="PANTHER" id="PTHR11237">
    <property type="entry name" value="COENZYME Q10 BIOSYNTHESIS PROTEIN 7"/>
    <property type="match status" value="1"/>
</dbReference>
<accession>A0A495BMZ3</accession>
<feature type="binding site" evidence="9">
    <location>
        <position position="170"/>
    </location>
    <ligand>
        <name>Fe cation</name>
        <dbReference type="ChEBI" id="CHEBI:24875"/>
        <label>2</label>
    </ligand>
</feature>
<dbReference type="EMBL" id="RBID01000001">
    <property type="protein sequence ID" value="RKQ63025.1"/>
    <property type="molecule type" value="Genomic_DNA"/>
</dbReference>
<dbReference type="HAMAP" id="MF_01658">
    <property type="entry name" value="COQ7"/>
    <property type="match status" value="1"/>
</dbReference>
<dbReference type="GO" id="GO:0006744">
    <property type="term" value="P:ubiquinone biosynthetic process"/>
    <property type="evidence" value="ECO:0007669"/>
    <property type="project" value="UniProtKB-UniRule"/>
</dbReference>
<evidence type="ECO:0000256" key="2">
    <source>
        <dbReference type="ARBA" id="ARBA00022475"/>
    </source>
</evidence>
<comment type="function">
    <text evidence="9">Catalyzes the hydroxylation of 2-nonaprenyl-3-methyl-6-methoxy-1,4-benzoquinol during ubiquinone biosynthesis.</text>
</comment>
<name>A0A495BMZ3_VOGIN</name>
<evidence type="ECO:0000256" key="6">
    <source>
        <dbReference type="ARBA" id="ARBA00023004"/>
    </source>
</evidence>
<keyword evidence="3 9" id="KW-0831">Ubiquinone biosynthesis</keyword>
<feature type="binding site" evidence="9">
    <location>
        <position position="173"/>
    </location>
    <ligand>
        <name>Fe cation</name>
        <dbReference type="ChEBI" id="CHEBI:24875"/>
        <label>2</label>
    </ligand>
</feature>
<evidence type="ECO:0000313" key="11">
    <source>
        <dbReference type="Proteomes" id="UP000279384"/>
    </source>
</evidence>
<keyword evidence="4 9" id="KW-0479">Metal-binding</keyword>
<keyword evidence="8 9" id="KW-0472">Membrane</keyword>
<feature type="binding site" evidence="9">
    <location>
        <position position="56"/>
    </location>
    <ligand>
        <name>Fe cation</name>
        <dbReference type="ChEBI" id="CHEBI:24875"/>
        <label>1</label>
    </ligand>
</feature>
<dbReference type="NCBIfam" id="NF033656">
    <property type="entry name" value="DMQ_monoox_COQ7"/>
    <property type="match status" value="1"/>
</dbReference>
<evidence type="ECO:0000256" key="1">
    <source>
        <dbReference type="ARBA" id="ARBA00004749"/>
    </source>
</evidence>
<keyword evidence="5 9" id="KW-0560">Oxidoreductase</keyword>
<keyword evidence="10" id="KW-0830">Ubiquinone</keyword>
<dbReference type="EC" id="1.14.99.60" evidence="9"/>
<dbReference type="GO" id="GO:0008682">
    <property type="term" value="F:3-demethoxyubiquinol 3-hydroxylase activity"/>
    <property type="evidence" value="ECO:0007669"/>
    <property type="project" value="UniProtKB-EC"/>
</dbReference>
<dbReference type="InterPro" id="IPR009078">
    <property type="entry name" value="Ferritin-like_SF"/>
</dbReference>